<dbReference type="Pfam" id="PF04738">
    <property type="entry name" value="Lant_dehydr_N"/>
    <property type="match status" value="1"/>
</dbReference>
<gene>
    <name evidence="2" type="ORF">EG343_17370</name>
</gene>
<name>A0AAD0YPB0_CHRNA</name>
<dbReference type="KEGG" id="cnk:EG343_17370"/>
<organism evidence="2 3">
    <name type="scientific">Chryseobacterium nakagawai</name>
    <dbReference type="NCBI Taxonomy" id="1241982"/>
    <lineage>
        <taxon>Bacteria</taxon>
        <taxon>Pseudomonadati</taxon>
        <taxon>Bacteroidota</taxon>
        <taxon>Flavobacteriia</taxon>
        <taxon>Flavobacteriales</taxon>
        <taxon>Weeksellaceae</taxon>
        <taxon>Chryseobacterium group</taxon>
        <taxon>Chryseobacterium</taxon>
    </lineage>
</organism>
<keyword evidence="3" id="KW-1185">Reference proteome</keyword>
<dbReference type="EMBL" id="CP033923">
    <property type="protein sequence ID" value="AZA92259.1"/>
    <property type="molecule type" value="Genomic_DNA"/>
</dbReference>
<dbReference type="InterPro" id="IPR006827">
    <property type="entry name" value="Lant_deHydtase_N"/>
</dbReference>
<dbReference type="Proteomes" id="UP000278288">
    <property type="component" value="Chromosome"/>
</dbReference>
<protein>
    <submittedName>
        <fullName evidence="2">Lantibiotic dehydratase</fullName>
    </submittedName>
</protein>
<proteinExistence type="predicted"/>
<sequence length="730" mass="86175">MSRFPYQFFEEYIVRTPLFSCKRFLEAVNKDKISDEELKNEIAAQSVFLEAIYLASPDLYEEITRWLYSEKDLLPKEHQKLKHTLLKYYSRMSTRCTPFGLFSGVGLGEFREDYDNSELHNDNVIRDTKLDMYFLVSLAQYFVKKKEIRDKLLFYPNNTIDRVGKKIRYIEYQYSGGKRDYIISSAPLSEELQELLQFSKQGKTIQELSEILISEEITQEEASEFIEELIDNQVLVSEIEPNVSGMDFLDIIISVLERLKANEVNILISIKDRLNKLDQNIGNEVSDYVEIEDLIASFGIEYERKYLFQTDLYYRHQLALSSSWKKDIKRAFSFLNKITLAQEDTRLEKFKKAFYDRFETEEISLQYVLDSEIGIGYKQNISIRGVHPYLDDLGLPISKRNKKISIELNLIQKILNEKLQDALLENQYRIELSDDDFEGLEENWQDLPDTISFLTEIISEDNKEKLFLNGSTGSSAANLLGRFCSEKSEIHKLTKAIADKEEALNPEYILAEVIHLPEARIGNVVRRPTIRNYEIPYMAQSVLPEENQITLDDLYISLQGNRFVLRSKRLNKEIRPYLTNAHNYFQNTLPVYHFLSDLYSQEIRKGLYFDWGGLNDIYRFLPRVEYKNIILVKARWKISDKEIIFLDEFILDQANFLSELKNWRTKRKVPTWIQWAESDNTLALHLDNYDMAMLFIQAVKKKRTIMIEEFLYNENENFKHEFVFAMYKLK</sequence>
<feature type="domain" description="Lantibiotic dehydratase N-terminal" evidence="1">
    <location>
        <begin position="45"/>
        <end position="690"/>
    </location>
</feature>
<dbReference type="RefSeq" id="WP_123858963.1">
    <property type="nucleotide sequence ID" value="NZ_CP033923.1"/>
</dbReference>
<reference evidence="2 3" key="1">
    <citation type="submission" date="2018-11" db="EMBL/GenBank/DDBJ databases">
        <title>Proposal to divide the Flavobacteriaceae and reorganize its genera based on Amino Acid Identity values calculated from whole genome sequences.</title>
        <authorList>
            <person name="Nicholson A.C."/>
            <person name="Gulvik C.A."/>
            <person name="Whitney A.M."/>
            <person name="Humrighouse B.W."/>
            <person name="Bell M."/>
            <person name="Holmes B."/>
            <person name="Steigerwalt A.G."/>
            <person name="Villarma A."/>
            <person name="Sheth M."/>
            <person name="Batra D."/>
            <person name="Pryor J."/>
            <person name="Bernardet J.-F."/>
            <person name="Hugo C."/>
            <person name="Kampfer P."/>
            <person name="Newman J."/>
            <person name="McQuiston J.R."/>
        </authorList>
    </citation>
    <scope>NUCLEOTIDE SEQUENCE [LARGE SCALE GENOMIC DNA]</scope>
    <source>
        <strain evidence="2 3">G0041</strain>
    </source>
</reference>
<evidence type="ECO:0000259" key="1">
    <source>
        <dbReference type="Pfam" id="PF04738"/>
    </source>
</evidence>
<evidence type="ECO:0000313" key="3">
    <source>
        <dbReference type="Proteomes" id="UP000278288"/>
    </source>
</evidence>
<evidence type="ECO:0000313" key="2">
    <source>
        <dbReference type="EMBL" id="AZA92259.1"/>
    </source>
</evidence>
<dbReference type="AlphaFoldDB" id="A0AAD0YPB0"/>
<accession>A0AAD0YPB0</accession>